<dbReference type="EMBL" id="CAADRA010000822">
    <property type="protein sequence ID" value="VFT81053.1"/>
    <property type="molecule type" value="Genomic_DNA"/>
</dbReference>
<sequence>MTFSDRQKEYLQPLCVFRHSHLQRKLQFLHKRQDAPTVTTFLGQLWNTGKASGLGAIVSHFSAGDPLYLFLIDEETGRVVVPSADDTVYPIEFSTCDDHSFLLMNLPFIQSTFKSLKNAAMVGGWLQCLHVLPFSTSTNDKQPEEANDDWITEVERAIIDLSEPAASFEVLQEVLDEPMAFVRGAALRELKIWLKKHDPTNSFAGLKCVISNQWRMVWTADAGILAAEAESESQVQQTLERMREKFKHKEP</sequence>
<evidence type="ECO:0000313" key="1">
    <source>
        <dbReference type="EMBL" id="KAF0714337.1"/>
    </source>
</evidence>
<organism evidence="2 3">
    <name type="scientific">Aphanomyces stellatus</name>
    <dbReference type="NCBI Taxonomy" id="120398"/>
    <lineage>
        <taxon>Eukaryota</taxon>
        <taxon>Sar</taxon>
        <taxon>Stramenopiles</taxon>
        <taxon>Oomycota</taxon>
        <taxon>Saprolegniomycetes</taxon>
        <taxon>Saprolegniales</taxon>
        <taxon>Verrucalvaceae</taxon>
        <taxon>Aphanomyces</taxon>
    </lineage>
</organism>
<gene>
    <name evidence="2" type="primary">Aste57867_3914</name>
    <name evidence="1" type="ORF">As57867_003903</name>
    <name evidence="2" type="ORF">ASTE57867_3914</name>
</gene>
<evidence type="ECO:0000313" key="3">
    <source>
        <dbReference type="Proteomes" id="UP000332933"/>
    </source>
</evidence>
<evidence type="ECO:0000313" key="2">
    <source>
        <dbReference type="EMBL" id="VFT81053.1"/>
    </source>
</evidence>
<name>A0A485KG79_9STRA</name>
<dbReference type="EMBL" id="VJMH01000822">
    <property type="protein sequence ID" value="KAF0714337.1"/>
    <property type="molecule type" value="Genomic_DNA"/>
</dbReference>
<proteinExistence type="predicted"/>
<dbReference type="Proteomes" id="UP000332933">
    <property type="component" value="Unassembled WGS sequence"/>
</dbReference>
<accession>A0A485KG79</accession>
<dbReference type="AlphaFoldDB" id="A0A485KG79"/>
<keyword evidence="3" id="KW-1185">Reference proteome</keyword>
<reference evidence="1" key="2">
    <citation type="submission" date="2019-06" db="EMBL/GenBank/DDBJ databases">
        <title>Genomics analysis of Aphanomyces spp. identifies a new class of oomycete effector associated with host adaptation.</title>
        <authorList>
            <person name="Gaulin E."/>
        </authorList>
    </citation>
    <scope>NUCLEOTIDE SEQUENCE</scope>
    <source>
        <strain evidence="1">CBS 578.67</strain>
    </source>
</reference>
<reference evidence="2 3" key="1">
    <citation type="submission" date="2019-03" db="EMBL/GenBank/DDBJ databases">
        <authorList>
            <person name="Gaulin E."/>
            <person name="Dumas B."/>
        </authorList>
    </citation>
    <scope>NUCLEOTIDE SEQUENCE [LARGE SCALE GENOMIC DNA]</scope>
    <source>
        <strain evidence="2">CBS 568.67</strain>
    </source>
</reference>
<protein>
    <submittedName>
        <fullName evidence="2">Aste57867_3914 protein</fullName>
    </submittedName>
</protein>